<evidence type="ECO:0000313" key="8">
    <source>
        <dbReference type="EMBL" id="KAL2280345.1"/>
    </source>
</evidence>
<evidence type="ECO:0000256" key="6">
    <source>
        <dbReference type="SAM" id="MobiDB-lite"/>
    </source>
</evidence>
<dbReference type="InterPro" id="IPR001138">
    <property type="entry name" value="Zn2Cys6_DnaBD"/>
</dbReference>
<keyword evidence="9" id="KW-1185">Reference proteome</keyword>
<feature type="region of interest" description="Disordered" evidence="6">
    <location>
        <begin position="120"/>
        <end position="139"/>
    </location>
</feature>
<dbReference type="EMBL" id="JBAWTH010000067">
    <property type="protein sequence ID" value="KAL2280345.1"/>
    <property type="molecule type" value="Genomic_DNA"/>
</dbReference>
<reference evidence="8 9" key="1">
    <citation type="submission" date="2024-03" db="EMBL/GenBank/DDBJ databases">
        <title>A high-quality draft genome sequence of Diaporthe vaccinii, a causative agent of upright dieback and viscid rot disease in cranberry plants.</title>
        <authorList>
            <person name="Sarrasin M."/>
            <person name="Lang B.F."/>
            <person name="Burger G."/>
        </authorList>
    </citation>
    <scope>NUCLEOTIDE SEQUENCE [LARGE SCALE GENOMIC DNA]</scope>
    <source>
        <strain evidence="8 9">IS7</strain>
    </source>
</reference>
<dbReference type="InterPro" id="IPR050815">
    <property type="entry name" value="TF_fung"/>
</dbReference>
<feature type="region of interest" description="Disordered" evidence="6">
    <location>
        <begin position="1"/>
        <end position="33"/>
    </location>
</feature>
<dbReference type="Proteomes" id="UP001600888">
    <property type="component" value="Unassembled WGS sequence"/>
</dbReference>
<evidence type="ECO:0000313" key="9">
    <source>
        <dbReference type="Proteomes" id="UP001600888"/>
    </source>
</evidence>
<comment type="subcellular location">
    <subcellularLocation>
        <location evidence="1">Nucleus</location>
    </subcellularLocation>
</comment>
<dbReference type="Pfam" id="PF04082">
    <property type="entry name" value="Fungal_trans"/>
    <property type="match status" value="1"/>
</dbReference>
<gene>
    <name evidence="8" type="ORF">FJTKL_12591</name>
</gene>
<name>A0ABR4ED72_9PEZI</name>
<comment type="caution">
    <text evidence="8">The sequence shown here is derived from an EMBL/GenBank/DDBJ whole genome shotgun (WGS) entry which is preliminary data.</text>
</comment>
<feature type="domain" description="Xylanolytic transcriptional activator regulatory" evidence="7">
    <location>
        <begin position="281"/>
        <end position="358"/>
    </location>
</feature>
<keyword evidence="3" id="KW-0805">Transcription regulation</keyword>
<sequence>MDFTDTKPIQNVGTDLSLPSPAVTSAPAPASASAPVIKRRSPIACRRWVNATNTRALPRPLPAPCAAILTLALLPPFCRCRRMRSKCLHDKAKPPCVACREAGLSAADCIFPVRGQPDNDREYRHPRMRADKAQKRDSAKMRRDILDAPVIPSPAPLKNIKGVDEWDYLPTLPDTIEAVNQFTRNYFQLGFIPKQAFPERLRTDSRSISVFLLLSILSISARFTPSLVERYGGGMKAAETFMDRATAVALSELYQVPSLERCQAFYLLSIAQQGSGMKNKSYINIGIAMRMAALMRLHREETYALQNPSKEMVIAAESARRTLWMLHSQDNLHSGPESPVSLAAGDITALLPCSEEDFAKGQEPPSRAALEDTPPAIDNPKLISDPRRSLFATLIQTHYFWGRVSRRAVKYDRSSRPWEDTSEYAELVAKLHEWESNLPHEHMWSPVLLKGYKAGGQDLAYLSITNSTRLCNIVLRKAYLSEMINLDQSDAQLQTFWSNMSLELFKNVKLLYEQIETQFMERAADDSLGAQMALFCVFSCGHMATYLCKYPNVCPDPMISRDGPIMLQRAMQILTEASQVWPLAARWLENLEKFYRDNKGAIPGIEGSMDDSRDPVPEALQAALARPPSRNGTGTNHTANQDASNQQARNGETSSNAVMQAPPQVPTPMMYIDPSMRMSQNQGQIPQSQAMAGMQQQQQLGDRPATDGLGLLLEAFDSHQGANMAAAGAGQPYDPNLAANQAGYYGQPGTAMPGNDGYENELQFYIDGAPSVHGWVGTGAGMYGY</sequence>
<dbReference type="PANTHER" id="PTHR47338:SF5">
    <property type="entry name" value="ZN(II)2CYS6 TRANSCRIPTION FACTOR (EUROFUNG)"/>
    <property type="match status" value="1"/>
</dbReference>
<keyword evidence="2" id="KW-0479">Metal-binding</keyword>
<accession>A0ABR4ED72</accession>
<feature type="region of interest" description="Disordered" evidence="6">
    <location>
        <begin position="626"/>
        <end position="669"/>
    </location>
</feature>
<keyword evidence="4" id="KW-0804">Transcription</keyword>
<evidence type="ECO:0000256" key="5">
    <source>
        <dbReference type="ARBA" id="ARBA00023242"/>
    </source>
</evidence>
<protein>
    <recommendedName>
        <fullName evidence="7">Xylanolytic transcriptional activator regulatory domain-containing protein</fullName>
    </recommendedName>
</protein>
<feature type="compositionally biased region" description="Polar residues" evidence="6">
    <location>
        <begin position="630"/>
        <end position="658"/>
    </location>
</feature>
<dbReference type="SMART" id="SM00906">
    <property type="entry name" value="Fungal_trans"/>
    <property type="match status" value="1"/>
</dbReference>
<organism evidence="8 9">
    <name type="scientific">Diaporthe vaccinii</name>
    <dbReference type="NCBI Taxonomy" id="105482"/>
    <lineage>
        <taxon>Eukaryota</taxon>
        <taxon>Fungi</taxon>
        <taxon>Dikarya</taxon>
        <taxon>Ascomycota</taxon>
        <taxon>Pezizomycotina</taxon>
        <taxon>Sordariomycetes</taxon>
        <taxon>Sordariomycetidae</taxon>
        <taxon>Diaporthales</taxon>
        <taxon>Diaporthaceae</taxon>
        <taxon>Diaporthe</taxon>
        <taxon>Diaporthe eres species complex</taxon>
    </lineage>
</organism>
<evidence type="ECO:0000259" key="7">
    <source>
        <dbReference type="SMART" id="SM00906"/>
    </source>
</evidence>
<keyword evidence="5" id="KW-0539">Nucleus</keyword>
<dbReference type="InterPro" id="IPR007219">
    <property type="entry name" value="XnlR_reg_dom"/>
</dbReference>
<dbReference type="CDD" id="cd12148">
    <property type="entry name" value="fungal_TF_MHR"/>
    <property type="match status" value="1"/>
</dbReference>
<dbReference type="PANTHER" id="PTHR47338">
    <property type="entry name" value="ZN(II)2CYS6 TRANSCRIPTION FACTOR (EUROFUNG)-RELATED"/>
    <property type="match status" value="1"/>
</dbReference>
<evidence type="ECO:0000256" key="3">
    <source>
        <dbReference type="ARBA" id="ARBA00023015"/>
    </source>
</evidence>
<evidence type="ECO:0000256" key="4">
    <source>
        <dbReference type="ARBA" id="ARBA00023163"/>
    </source>
</evidence>
<dbReference type="CDD" id="cd00067">
    <property type="entry name" value="GAL4"/>
    <property type="match status" value="1"/>
</dbReference>
<evidence type="ECO:0000256" key="1">
    <source>
        <dbReference type="ARBA" id="ARBA00004123"/>
    </source>
</evidence>
<evidence type="ECO:0000256" key="2">
    <source>
        <dbReference type="ARBA" id="ARBA00022723"/>
    </source>
</evidence>
<feature type="compositionally biased region" description="Low complexity" evidence="6">
    <location>
        <begin position="16"/>
        <end position="33"/>
    </location>
</feature>
<proteinExistence type="predicted"/>